<dbReference type="AlphaFoldDB" id="A0A2S3WPY0"/>
<feature type="region of interest" description="Disordered" evidence="1">
    <location>
        <begin position="69"/>
        <end position="99"/>
    </location>
</feature>
<dbReference type="Gene3D" id="1.10.260.40">
    <property type="entry name" value="lambda repressor-like DNA-binding domains"/>
    <property type="match status" value="1"/>
</dbReference>
<dbReference type="InterPro" id="IPR031856">
    <property type="entry name" value="YdaS_toxin-like"/>
</dbReference>
<comment type="caution">
    <text evidence="2">The sequence shown here is derived from an EMBL/GenBank/DDBJ whole genome shotgun (WGS) entry which is preliminary data.</text>
</comment>
<dbReference type="GO" id="GO:0003677">
    <property type="term" value="F:DNA binding"/>
    <property type="evidence" value="ECO:0007669"/>
    <property type="project" value="InterPro"/>
</dbReference>
<dbReference type="Pfam" id="PF15943">
    <property type="entry name" value="YdaS_toxin"/>
    <property type="match status" value="1"/>
</dbReference>
<reference evidence="2 3" key="2">
    <citation type="submission" date="2018-03" db="EMBL/GenBank/DDBJ databases">
        <title>Draft genome of Pseudomonas putida strain KH-18-2.</title>
        <authorList>
            <person name="Yoshizawa S."/>
            <person name="Khan N.H."/>
            <person name="Nishimura M."/>
            <person name="Chiura H.X."/>
            <person name="Ogura Y."/>
            <person name="Hayashi T."/>
            <person name="Kogure K."/>
        </authorList>
    </citation>
    <scope>NUCLEOTIDE SEQUENCE [LARGE SCALE GENOMIC DNA]</scope>
    <source>
        <strain evidence="2 3">KH-18-2</strain>
    </source>
</reference>
<evidence type="ECO:0000256" key="1">
    <source>
        <dbReference type="SAM" id="MobiDB-lite"/>
    </source>
</evidence>
<proteinExistence type="predicted"/>
<accession>A0A2S3WPY0</accession>
<feature type="compositionally biased region" description="Low complexity" evidence="1">
    <location>
        <begin position="87"/>
        <end position="99"/>
    </location>
</feature>
<evidence type="ECO:0000313" key="3">
    <source>
        <dbReference type="Proteomes" id="UP000237378"/>
    </source>
</evidence>
<name>A0A2S3WPY0_PSEPU</name>
<evidence type="ECO:0000313" key="2">
    <source>
        <dbReference type="EMBL" id="POG03497.1"/>
    </source>
</evidence>
<organism evidence="2 3">
    <name type="scientific">Pseudomonas putida</name>
    <name type="common">Arthrobacter siderocapsulatus</name>
    <dbReference type="NCBI Taxonomy" id="303"/>
    <lineage>
        <taxon>Bacteria</taxon>
        <taxon>Pseudomonadati</taxon>
        <taxon>Pseudomonadota</taxon>
        <taxon>Gammaproteobacteria</taxon>
        <taxon>Pseudomonadales</taxon>
        <taxon>Pseudomonadaceae</taxon>
        <taxon>Pseudomonas</taxon>
    </lineage>
</organism>
<dbReference type="InterPro" id="IPR010982">
    <property type="entry name" value="Lambda_DNA-bd_dom_sf"/>
</dbReference>
<dbReference type="EMBL" id="MING01000083">
    <property type="protein sequence ID" value="POG03497.1"/>
    <property type="molecule type" value="Genomic_DNA"/>
</dbReference>
<dbReference type="RefSeq" id="WP_019438273.1">
    <property type="nucleotide sequence ID" value="NZ_JANHLG010000016.1"/>
</dbReference>
<dbReference type="SUPFAM" id="SSF47413">
    <property type="entry name" value="lambda repressor-like DNA-binding domains"/>
    <property type="match status" value="1"/>
</dbReference>
<protein>
    <submittedName>
        <fullName evidence="2">Uncharacterized protein</fullName>
    </submittedName>
</protein>
<gene>
    <name evidence="2" type="ORF">BGP82_19695</name>
</gene>
<sequence length="99" mass="10312">MNEIFNDLVKFFGGQVATAKALGVTQGTVSGWVRGVHGCSADMALIIQAKTHGRFAASSIRPSLAESLPTLDQKVPAKSHQAQTNESAVNSSSAVQASQ</sequence>
<reference evidence="2 3" key="1">
    <citation type="submission" date="2016-08" db="EMBL/GenBank/DDBJ databases">
        <authorList>
            <person name="Seilhamer J.J."/>
        </authorList>
    </citation>
    <scope>NUCLEOTIDE SEQUENCE [LARGE SCALE GENOMIC DNA]</scope>
    <source>
        <strain evidence="2 3">KH-18-2</strain>
    </source>
</reference>
<dbReference type="Proteomes" id="UP000237378">
    <property type="component" value="Unassembled WGS sequence"/>
</dbReference>